<sequence length="225" mass="25854">MNSREGELWLAVFLPWTSVICLDIFRLRTTFCISTTKVTNSETIPFLPIENTMATPSSPKLPKNITSGIEEFEKNKLKHTEPNVKNTLPDESGLKFSQKEEKEAVIRNEILGFSRDNLKHADVKEKNLLPNQEAIQMEAKGEKEAPLRDELSHFAKEKLKHTETHEKNVMLDADLFKMAQKEEKEAPLRNELSNFSKDKLKHTETVEKNKLPDKQEIEAERKAGQ</sequence>
<dbReference type="AlphaFoldDB" id="A0A7I8VDH5"/>
<evidence type="ECO:0000313" key="6">
    <source>
        <dbReference type="EMBL" id="CAD5114204.1"/>
    </source>
</evidence>
<feature type="compositionally biased region" description="Basic and acidic residues" evidence="5">
    <location>
        <begin position="196"/>
        <end position="225"/>
    </location>
</feature>
<evidence type="ECO:0000256" key="4">
    <source>
        <dbReference type="ARBA" id="ARBA00023212"/>
    </source>
</evidence>
<protein>
    <submittedName>
        <fullName evidence="6">DgyrCDS3346</fullName>
    </submittedName>
</protein>
<evidence type="ECO:0000256" key="1">
    <source>
        <dbReference type="ARBA" id="ARBA00004245"/>
    </source>
</evidence>
<reference evidence="6 7" key="1">
    <citation type="submission" date="2020-08" db="EMBL/GenBank/DDBJ databases">
        <authorList>
            <person name="Hejnol A."/>
        </authorList>
    </citation>
    <scope>NUCLEOTIDE SEQUENCE [LARGE SCALE GENOMIC DNA]</scope>
</reference>
<comment type="caution">
    <text evidence="6">The sequence shown here is derived from an EMBL/GenBank/DDBJ whole genome shotgun (WGS) entry which is preliminary data.</text>
</comment>
<dbReference type="Gene3D" id="1.20.5.520">
    <property type="entry name" value="Single helix bin"/>
    <property type="match status" value="4"/>
</dbReference>
<dbReference type="InterPro" id="IPR038386">
    <property type="entry name" value="Beta-thymosin_sf"/>
</dbReference>
<organism evidence="6 7">
    <name type="scientific">Dimorphilus gyrociliatus</name>
    <dbReference type="NCBI Taxonomy" id="2664684"/>
    <lineage>
        <taxon>Eukaryota</taxon>
        <taxon>Metazoa</taxon>
        <taxon>Spiralia</taxon>
        <taxon>Lophotrochozoa</taxon>
        <taxon>Annelida</taxon>
        <taxon>Polychaeta</taxon>
        <taxon>Polychaeta incertae sedis</taxon>
        <taxon>Dinophilidae</taxon>
        <taxon>Dimorphilus</taxon>
    </lineage>
</organism>
<dbReference type="GO" id="GO:0003785">
    <property type="term" value="F:actin monomer binding"/>
    <property type="evidence" value="ECO:0007669"/>
    <property type="project" value="InterPro"/>
</dbReference>
<evidence type="ECO:0000256" key="3">
    <source>
        <dbReference type="ARBA" id="ARBA00022490"/>
    </source>
</evidence>
<keyword evidence="4" id="KW-0206">Cytoskeleton</keyword>
<evidence type="ECO:0000256" key="2">
    <source>
        <dbReference type="ARBA" id="ARBA00009511"/>
    </source>
</evidence>
<dbReference type="Proteomes" id="UP000549394">
    <property type="component" value="Unassembled WGS sequence"/>
</dbReference>
<gene>
    <name evidence="6" type="ORF">DGYR_LOCUS3075</name>
</gene>
<accession>A0A7I8VDH5</accession>
<evidence type="ECO:0000313" key="7">
    <source>
        <dbReference type="Proteomes" id="UP000549394"/>
    </source>
</evidence>
<evidence type="ECO:0000256" key="5">
    <source>
        <dbReference type="SAM" id="MobiDB-lite"/>
    </source>
</evidence>
<comment type="subcellular location">
    <subcellularLocation>
        <location evidence="1">Cytoplasm</location>
        <location evidence="1">Cytoskeleton</location>
    </subcellularLocation>
</comment>
<dbReference type="EMBL" id="CAJFCJ010000005">
    <property type="protein sequence ID" value="CAD5114204.1"/>
    <property type="molecule type" value="Genomic_DNA"/>
</dbReference>
<name>A0A7I8VDH5_9ANNE</name>
<keyword evidence="7" id="KW-1185">Reference proteome</keyword>
<feature type="region of interest" description="Disordered" evidence="5">
    <location>
        <begin position="182"/>
        <end position="225"/>
    </location>
</feature>
<dbReference type="Pfam" id="PF01290">
    <property type="entry name" value="Thymosin"/>
    <property type="match status" value="2"/>
</dbReference>
<comment type="similarity">
    <text evidence="2">Belongs to the thymosin beta family.</text>
</comment>
<dbReference type="InterPro" id="IPR001152">
    <property type="entry name" value="Beta-thymosin"/>
</dbReference>
<keyword evidence="3" id="KW-0963">Cytoplasm</keyword>
<proteinExistence type="inferred from homology"/>
<dbReference type="GO" id="GO:0005829">
    <property type="term" value="C:cytosol"/>
    <property type="evidence" value="ECO:0007669"/>
    <property type="project" value="TreeGrafter"/>
</dbReference>
<dbReference type="PANTHER" id="PTHR20940">
    <property type="entry name" value="TETRA THYMOSIN"/>
    <property type="match status" value="1"/>
</dbReference>
<dbReference type="SMART" id="SM00152">
    <property type="entry name" value="THY"/>
    <property type="match status" value="4"/>
</dbReference>
<dbReference type="GO" id="GO:0007015">
    <property type="term" value="P:actin filament organization"/>
    <property type="evidence" value="ECO:0007669"/>
    <property type="project" value="InterPro"/>
</dbReference>
<dbReference type="OrthoDB" id="2151618at2759"/>
<dbReference type="PANTHER" id="PTHR20940:SF1">
    <property type="entry name" value="CIBOULOT, ISOFORM A"/>
    <property type="match status" value="1"/>
</dbReference>
<dbReference type="GO" id="GO:0005856">
    <property type="term" value="C:cytoskeleton"/>
    <property type="evidence" value="ECO:0007669"/>
    <property type="project" value="UniProtKB-SubCell"/>
</dbReference>